<name>A0A1T5DSF3_9FIRM</name>
<proteinExistence type="predicted"/>
<dbReference type="AlphaFoldDB" id="A0A1T5DSF3"/>
<dbReference type="Proteomes" id="UP000243406">
    <property type="component" value="Unassembled WGS sequence"/>
</dbReference>
<evidence type="ECO:0000313" key="1">
    <source>
        <dbReference type="EMBL" id="SKB74628.1"/>
    </source>
</evidence>
<accession>A0A1T5DSF3</accession>
<evidence type="ECO:0000313" key="2">
    <source>
        <dbReference type="Proteomes" id="UP000243406"/>
    </source>
</evidence>
<keyword evidence="2" id="KW-1185">Reference proteome</keyword>
<organism evidence="1 2">
    <name type="scientific">Acetoanaerobium noterae</name>
    <dbReference type="NCBI Taxonomy" id="745369"/>
    <lineage>
        <taxon>Bacteria</taxon>
        <taxon>Bacillati</taxon>
        <taxon>Bacillota</taxon>
        <taxon>Clostridia</taxon>
        <taxon>Peptostreptococcales</taxon>
        <taxon>Filifactoraceae</taxon>
        <taxon>Acetoanaerobium</taxon>
    </lineage>
</organism>
<dbReference type="RefSeq" id="WP_079590825.1">
    <property type="nucleotide sequence ID" value="NZ_FUYN01000014.1"/>
</dbReference>
<dbReference type="EMBL" id="FUYN01000014">
    <property type="protein sequence ID" value="SKB74628.1"/>
    <property type="molecule type" value="Genomic_DNA"/>
</dbReference>
<gene>
    <name evidence="1" type="ORF">SAMN02745120_0127</name>
</gene>
<sequence length="101" mass="12003">MGLLGDRFKESKSEDDMYFNANLLYELIKELDPSINKEGNSFSLFNTFPYREGNEEPKLKLATLYANKRSDGRIDLYIEDYGNKKFIRYPDQTFLYLINFF</sequence>
<reference evidence="2" key="1">
    <citation type="submission" date="2017-02" db="EMBL/GenBank/DDBJ databases">
        <authorList>
            <person name="Varghese N."/>
            <person name="Submissions S."/>
        </authorList>
    </citation>
    <scope>NUCLEOTIDE SEQUENCE [LARGE SCALE GENOMIC DNA]</scope>
    <source>
        <strain evidence="2">ATCC 35199</strain>
    </source>
</reference>
<protein>
    <submittedName>
        <fullName evidence="1">Uncharacterized protein</fullName>
    </submittedName>
</protein>